<proteinExistence type="inferred from homology"/>
<dbReference type="GO" id="GO:0015031">
    <property type="term" value="P:protein transport"/>
    <property type="evidence" value="ECO:0007669"/>
    <property type="project" value="UniProtKB-KW"/>
</dbReference>
<evidence type="ECO:0000256" key="4">
    <source>
        <dbReference type="ARBA" id="ARBA00022448"/>
    </source>
</evidence>
<dbReference type="InterPro" id="IPR042561">
    <property type="entry name" value="Exo84_C_1"/>
</dbReference>
<dbReference type="SUPFAM" id="SSF50729">
    <property type="entry name" value="PH domain-like"/>
    <property type="match status" value="1"/>
</dbReference>
<dbReference type="GeneID" id="34528089"/>
<evidence type="ECO:0000256" key="3">
    <source>
        <dbReference type="ARBA" id="ARBA00021269"/>
    </source>
</evidence>
<dbReference type="Gene3D" id="1.20.58.1210">
    <property type="entry name" value="Exo84p, N-terminal helical domain"/>
    <property type="match status" value="1"/>
</dbReference>
<keyword evidence="6" id="KW-0653">Protein transport</keyword>
<accession>J7S9W4</accession>
<dbReference type="RefSeq" id="XP_022466579.1">
    <property type="nucleotide sequence ID" value="XM_022610266.1"/>
</dbReference>
<organism evidence="9 10">
    <name type="scientific">Huiozyma naganishii (strain ATCC MYA-139 / BCRC 22969 / CBS 8797 / KCTC 17520 / NBRC 10181 / NCYC 3082 / Yp74L-3)</name>
    <name type="common">Yeast</name>
    <name type="synonym">Kazachstania naganishii</name>
    <dbReference type="NCBI Taxonomy" id="1071383"/>
    <lineage>
        <taxon>Eukaryota</taxon>
        <taxon>Fungi</taxon>
        <taxon>Dikarya</taxon>
        <taxon>Ascomycota</taxon>
        <taxon>Saccharomycotina</taxon>
        <taxon>Saccharomycetes</taxon>
        <taxon>Saccharomycetales</taxon>
        <taxon>Saccharomycetaceae</taxon>
        <taxon>Huiozyma</taxon>
    </lineage>
</organism>
<reference evidence="9 10" key="1">
    <citation type="journal article" date="2011" name="Proc. Natl. Acad. Sci. U.S.A.">
        <title>Evolutionary erosion of yeast sex chromosomes by mating-type switching accidents.</title>
        <authorList>
            <person name="Gordon J.L."/>
            <person name="Armisen D."/>
            <person name="Proux-Wera E."/>
            <person name="Oheigeartaigh S.S."/>
            <person name="Byrne K.P."/>
            <person name="Wolfe K.H."/>
        </authorList>
    </citation>
    <scope>NUCLEOTIDE SEQUENCE [LARGE SCALE GENOMIC DNA]</scope>
    <source>
        <strain evidence="10">ATCC MYA-139 / BCRC 22969 / CBS 8797 / CCRC 22969 / KCTC 17520 / NBRC 10181 / NCYC 3082</strain>
    </source>
</reference>
<dbReference type="GO" id="GO:0051601">
    <property type="term" value="P:exocyst localization"/>
    <property type="evidence" value="ECO:0007669"/>
    <property type="project" value="EnsemblFungi"/>
</dbReference>
<comment type="similarity">
    <text evidence="2">Belongs to the EXO84 family.</text>
</comment>
<gene>
    <name evidence="9" type="primary">KNAG0J02550</name>
    <name evidence="9" type="ordered locus">KNAG_0J02550</name>
</gene>
<keyword evidence="4" id="KW-0813">Transport</keyword>
<dbReference type="eggNOG" id="KOG2215">
    <property type="taxonomic scope" value="Eukaryota"/>
</dbReference>
<feature type="compositionally biased region" description="Polar residues" evidence="7">
    <location>
        <begin position="429"/>
        <end position="457"/>
    </location>
</feature>
<dbReference type="Pfam" id="PF08700">
    <property type="entry name" value="VPS51_Exo84_N"/>
    <property type="match status" value="1"/>
</dbReference>
<dbReference type="PANTHER" id="PTHR21426">
    <property type="entry name" value="EXOCYST COMPLEX COMPONENT 8"/>
    <property type="match status" value="1"/>
</dbReference>
<dbReference type="Gene3D" id="2.30.29.30">
    <property type="entry name" value="Pleckstrin-homology domain (PH domain)/Phosphotyrosine-binding domain (PTB)"/>
    <property type="match status" value="1"/>
</dbReference>
<protein>
    <recommendedName>
        <fullName evidence="3">Exocyst complex component EXO84</fullName>
    </recommendedName>
</protein>
<evidence type="ECO:0000256" key="7">
    <source>
        <dbReference type="SAM" id="MobiDB-lite"/>
    </source>
</evidence>
<name>J7S9W4_HUIN7</name>
<dbReference type="Proteomes" id="UP000006310">
    <property type="component" value="Chromosome 10"/>
</dbReference>
<dbReference type="GO" id="GO:0006893">
    <property type="term" value="P:Golgi to plasma membrane transport"/>
    <property type="evidence" value="ECO:0007669"/>
    <property type="project" value="EnsemblFungi"/>
</dbReference>
<dbReference type="InterPro" id="IPR042560">
    <property type="entry name" value="Exo84_C_2"/>
</dbReference>
<dbReference type="HOGENOM" id="CLU_014732_0_0_1"/>
<dbReference type="OrthoDB" id="642193at2759"/>
<sequence>MVDFSLKKARNNWRNVKIGSPTKVKHVSGSGVPPTGSQSLASGTPVHTPEATPPAEPRKLTVPQQKGHLPTVHAHEKNKAASSMQRRLSVYAAGHAAPTFDYSMPLPTAKGPREMAGTSATGPPASQEPQQGRLSIREITQPAKLRSLLTDTHFNAKAFVHENLRDASALDIDSFTTTLADLSQSIQVEVKENINRSYREIMQVNADLHTASVELDTLRGNIEAMNSIMGDFKQIADKRLALETARLNESMPASAASDSRGADSLLPRLQVQEEIRSSVYILGNMRSQQLSEMEREIEGASKVLRGKNRYLVTKSKDLAELNITTLRYLQVVRFYILNDAILIARKNETNDYILNQTLSLRETTVNKEPGTDNRFVFKVNSNNSLLYETRDPQECEKILNSIRKAKDDLCDIYESDKMQRRKMKESVRYLQSTQQTPVRDSSVTRSPVKSYRRSTGGSAPMTPGGRHSVGYFAGAPQLDSAADQYLLQSAAYSSMSSKRGGGQTTVASNRLKMLNDYIEEVDINIARFKMRDAVDILLDIESQLSKLSTEEQLGDATFCQILDIKLRERRESLSSKLSQNILFSDDVTHLIQSVEALIKLGYADEGLDLFLQNRSNAIQELILQIGSFDNPTNYLTQLSVIRFQTIKRTVLNYEEFFAAETEAARTAKKKLSSILVNWCNSEVDRHFQLIDEQLLNDEMLSPVSIKSSRRQIDDLKSVGLDFVYKLDEFIRINSDRIG</sequence>
<dbReference type="Pfam" id="PF25345">
    <property type="entry name" value="PH_EXO84"/>
    <property type="match status" value="1"/>
</dbReference>
<dbReference type="InterPro" id="IPR016159">
    <property type="entry name" value="Cullin_repeat-like_dom_sf"/>
</dbReference>
<dbReference type="GO" id="GO:0005935">
    <property type="term" value="C:cellular bud neck"/>
    <property type="evidence" value="ECO:0007669"/>
    <property type="project" value="EnsemblFungi"/>
</dbReference>
<dbReference type="PANTHER" id="PTHR21426:SF12">
    <property type="entry name" value="EXOCYST COMPLEX COMPONENT 8"/>
    <property type="match status" value="1"/>
</dbReference>
<dbReference type="GO" id="GO:0000131">
    <property type="term" value="C:incipient cellular bud site"/>
    <property type="evidence" value="ECO:0007669"/>
    <property type="project" value="EnsemblFungi"/>
</dbReference>
<dbReference type="SUPFAM" id="SSF74788">
    <property type="entry name" value="Cullin repeat-like"/>
    <property type="match status" value="1"/>
</dbReference>
<reference evidence="10" key="2">
    <citation type="submission" date="2012-08" db="EMBL/GenBank/DDBJ databases">
        <title>Genome sequence of Kazachstania naganishii.</title>
        <authorList>
            <person name="Gordon J.L."/>
            <person name="Armisen D."/>
            <person name="Proux-Wera E."/>
            <person name="OhEigeartaigh S.S."/>
            <person name="Byrne K.P."/>
            <person name="Wolfe K.H."/>
        </authorList>
    </citation>
    <scope>NUCLEOTIDE SEQUENCE [LARGE SCALE GENOMIC DNA]</scope>
    <source>
        <strain evidence="10">ATCC MYA-139 / BCRC 22969 / CBS 8797 / CCRC 22969 / KCTC 17520 / NBRC 10181 / NCYC 3082</strain>
    </source>
</reference>
<dbReference type="KEGG" id="kng:KNAG_0J02550"/>
<dbReference type="Gene3D" id="1.20.58.1220">
    <property type="entry name" value="Exo84p, C-terminal helical domain"/>
    <property type="match status" value="1"/>
</dbReference>
<dbReference type="GO" id="GO:0000245">
    <property type="term" value="P:spliceosomal complex assembly"/>
    <property type="evidence" value="ECO:0007669"/>
    <property type="project" value="EnsemblFungi"/>
</dbReference>
<dbReference type="GO" id="GO:0005934">
    <property type="term" value="C:cellular bud tip"/>
    <property type="evidence" value="ECO:0007669"/>
    <property type="project" value="EnsemblFungi"/>
</dbReference>
<evidence type="ECO:0000313" key="9">
    <source>
        <dbReference type="EMBL" id="CCK72334.1"/>
    </source>
</evidence>
<evidence type="ECO:0000256" key="5">
    <source>
        <dbReference type="ARBA" id="ARBA00022483"/>
    </source>
</evidence>
<dbReference type="InterPro" id="IPR011993">
    <property type="entry name" value="PH-like_dom_sf"/>
</dbReference>
<evidence type="ECO:0000313" key="10">
    <source>
        <dbReference type="Proteomes" id="UP000006310"/>
    </source>
</evidence>
<keyword evidence="5" id="KW-0268">Exocytosis</keyword>
<evidence type="ECO:0000256" key="6">
    <source>
        <dbReference type="ARBA" id="ARBA00022927"/>
    </source>
</evidence>
<feature type="region of interest" description="Disordered" evidence="7">
    <location>
        <begin position="22"/>
        <end position="84"/>
    </location>
</feature>
<feature type="region of interest" description="Disordered" evidence="7">
    <location>
        <begin position="101"/>
        <end position="133"/>
    </location>
</feature>
<dbReference type="STRING" id="1071383.J7S9W4"/>
<feature type="domain" description="Exocyst component Exo84 C-terminal" evidence="8">
    <location>
        <begin position="513"/>
        <end position="723"/>
    </location>
</feature>
<keyword evidence="10" id="KW-1185">Reference proteome</keyword>
<dbReference type="GO" id="GO:0001927">
    <property type="term" value="P:exocyst assembly"/>
    <property type="evidence" value="ECO:0007669"/>
    <property type="project" value="EnsemblFungi"/>
</dbReference>
<dbReference type="GO" id="GO:0000145">
    <property type="term" value="C:exocyst"/>
    <property type="evidence" value="ECO:0007669"/>
    <property type="project" value="EnsemblFungi"/>
</dbReference>
<dbReference type="OMA" id="TDRYDHF"/>
<dbReference type="AlphaFoldDB" id="J7S9W4"/>
<dbReference type="EMBL" id="HE978323">
    <property type="protein sequence ID" value="CCK72334.1"/>
    <property type="molecule type" value="Genomic_DNA"/>
</dbReference>
<evidence type="ECO:0000259" key="8">
    <source>
        <dbReference type="Pfam" id="PF16528"/>
    </source>
</evidence>
<feature type="region of interest" description="Disordered" evidence="7">
    <location>
        <begin position="428"/>
        <end position="463"/>
    </location>
</feature>
<evidence type="ECO:0000256" key="1">
    <source>
        <dbReference type="ARBA" id="ARBA00004398"/>
    </source>
</evidence>
<dbReference type="GO" id="GO:0030133">
    <property type="term" value="C:transport vesicle"/>
    <property type="evidence" value="ECO:0007669"/>
    <property type="project" value="UniProtKB-SubCell"/>
</dbReference>
<dbReference type="Pfam" id="PF16528">
    <property type="entry name" value="Exo84_C"/>
    <property type="match status" value="1"/>
</dbReference>
<comment type="subcellular location">
    <subcellularLocation>
        <location evidence="1">Cytoplasmic vesicle</location>
        <location evidence="1">Secretory vesicle</location>
    </subcellularLocation>
</comment>
<dbReference type="InterPro" id="IPR033961">
    <property type="entry name" value="Exo84"/>
</dbReference>
<dbReference type="InterPro" id="IPR032403">
    <property type="entry name" value="Exo84_C"/>
</dbReference>
<evidence type="ECO:0000256" key="2">
    <source>
        <dbReference type="ARBA" id="ARBA00007210"/>
    </source>
</evidence>